<keyword evidence="2" id="KW-0732">Signal</keyword>
<dbReference type="AlphaFoldDB" id="A0A5M9HXK9"/>
<evidence type="ECO:0008006" key="5">
    <source>
        <dbReference type="Google" id="ProtNLM"/>
    </source>
</evidence>
<dbReference type="Proteomes" id="UP000322025">
    <property type="component" value="Unassembled WGS sequence"/>
</dbReference>
<feature type="signal peptide" evidence="2">
    <location>
        <begin position="1"/>
        <end position="19"/>
    </location>
</feature>
<comment type="caution">
    <text evidence="3">The sequence shown here is derived from an EMBL/GenBank/DDBJ whole genome shotgun (WGS) entry which is preliminary data.</text>
</comment>
<sequence length="208" mass="21991">MKKKLIVIMLAGMLAVSTAACGGSGDDSSADNAQETDKGGDSSSEKNIEIQTGQYAAGMYKIGTDMPAGTYLVTGDEGYVEVSSDSSGELDSVLTNDTFTDRTYITVSDGQYLQFEGTATPADDAPAYEAEDGYYPEGKYLVGKDIPAGEYNISVVENSDLDYGYVEISSDASGSVDAIISSENIETNIYRTVEDGQFLKMVGAEIKG</sequence>
<evidence type="ECO:0000313" key="3">
    <source>
        <dbReference type="EMBL" id="KAA8501488.1"/>
    </source>
</evidence>
<proteinExistence type="predicted"/>
<evidence type="ECO:0000256" key="1">
    <source>
        <dbReference type="SAM" id="MobiDB-lite"/>
    </source>
</evidence>
<protein>
    <recommendedName>
        <fullName evidence="5">Lipoprotein</fullName>
    </recommendedName>
</protein>
<dbReference type="PROSITE" id="PS51257">
    <property type="entry name" value="PROKAR_LIPOPROTEIN"/>
    <property type="match status" value="1"/>
</dbReference>
<name>A0A5M9HXK9_9FIRM</name>
<dbReference type="OrthoDB" id="1650483at2"/>
<feature type="chain" id="PRO_5038381324" description="Lipoprotein" evidence="2">
    <location>
        <begin position="20"/>
        <end position="208"/>
    </location>
</feature>
<dbReference type="EMBL" id="VMSO01000008">
    <property type="protein sequence ID" value="KAA8501488.1"/>
    <property type="molecule type" value="Genomic_DNA"/>
</dbReference>
<dbReference type="RefSeq" id="WP_087149821.1">
    <property type="nucleotide sequence ID" value="NZ_VMSO01000008.1"/>
</dbReference>
<keyword evidence="4" id="KW-1185">Reference proteome</keyword>
<accession>A0A5M9HXK9</accession>
<evidence type="ECO:0000313" key="4">
    <source>
        <dbReference type="Proteomes" id="UP000322025"/>
    </source>
</evidence>
<feature type="region of interest" description="Disordered" evidence="1">
    <location>
        <begin position="24"/>
        <end position="47"/>
    </location>
</feature>
<evidence type="ECO:0000256" key="2">
    <source>
        <dbReference type="SAM" id="SignalP"/>
    </source>
</evidence>
<feature type="compositionally biased region" description="Basic and acidic residues" evidence="1">
    <location>
        <begin position="35"/>
        <end position="47"/>
    </location>
</feature>
<organism evidence="3 4">
    <name type="scientific">Mediterraneibacter catenae</name>
    <dbReference type="NCBI Taxonomy" id="2594882"/>
    <lineage>
        <taxon>Bacteria</taxon>
        <taxon>Bacillati</taxon>
        <taxon>Bacillota</taxon>
        <taxon>Clostridia</taxon>
        <taxon>Lachnospirales</taxon>
        <taxon>Lachnospiraceae</taxon>
        <taxon>Mediterraneibacter</taxon>
    </lineage>
</organism>
<reference evidence="3" key="1">
    <citation type="submission" date="2019-07" db="EMBL/GenBank/DDBJ databases">
        <authorList>
            <person name="Wongkuna S."/>
            <person name="Scaria J."/>
        </authorList>
    </citation>
    <scope>NUCLEOTIDE SEQUENCE [LARGE SCALE GENOMIC DNA]</scope>
    <source>
        <strain evidence="3">SW178</strain>
    </source>
</reference>
<gene>
    <name evidence="3" type="ORF">FNY66_07725</name>
</gene>